<name>A0A9P0HF94_NEZVI</name>
<evidence type="ECO:0000313" key="4">
    <source>
        <dbReference type="Proteomes" id="UP001152798"/>
    </source>
</evidence>
<dbReference type="AlphaFoldDB" id="A0A9P0HF94"/>
<feature type="chain" id="PRO_5040184574" description="Neuropeptide" evidence="2">
    <location>
        <begin position="20"/>
        <end position="180"/>
    </location>
</feature>
<evidence type="ECO:0000256" key="1">
    <source>
        <dbReference type="SAM" id="MobiDB-lite"/>
    </source>
</evidence>
<organism evidence="3 4">
    <name type="scientific">Nezara viridula</name>
    <name type="common">Southern green stink bug</name>
    <name type="synonym">Cimex viridulus</name>
    <dbReference type="NCBI Taxonomy" id="85310"/>
    <lineage>
        <taxon>Eukaryota</taxon>
        <taxon>Metazoa</taxon>
        <taxon>Ecdysozoa</taxon>
        <taxon>Arthropoda</taxon>
        <taxon>Hexapoda</taxon>
        <taxon>Insecta</taxon>
        <taxon>Pterygota</taxon>
        <taxon>Neoptera</taxon>
        <taxon>Paraneoptera</taxon>
        <taxon>Hemiptera</taxon>
        <taxon>Heteroptera</taxon>
        <taxon>Panheteroptera</taxon>
        <taxon>Pentatomomorpha</taxon>
        <taxon>Pentatomoidea</taxon>
        <taxon>Pentatomidae</taxon>
        <taxon>Pentatominae</taxon>
        <taxon>Nezara</taxon>
    </lineage>
</organism>
<sequence>MYSPTSIFLFFCLIYACQCKKGDHEMDVFEEMIRVLMEAITEKLLSLEKHEEDDVDARKQSKEDDEESLEFASSKTEEGESSRPHTLMISPVDVYKKMIIEKIPICSEENLNEYKNVLSKLSSRRKLRIPLKHWTRGNKAEQRILLDSVPLCLIEKDVMLYILNHWPDQNQVGTKRRKHF</sequence>
<reference evidence="3" key="1">
    <citation type="submission" date="2022-01" db="EMBL/GenBank/DDBJ databases">
        <authorList>
            <person name="King R."/>
        </authorList>
    </citation>
    <scope>NUCLEOTIDE SEQUENCE</scope>
</reference>
<evidence type="ECO:0000256" key="2">
    <source>
        <dbReference type="SAM" id="SignalP"/>
    </source>
</evidence>
<proteinExistence type="predicted"/>
<keyword evidence="2" id="KW-0732">Signal</keyword>
<feature type="compositionally biased region" description="Basic and acidic residues" evidence="1">
    <location>
        <begin position="51"/>
        <end position="62"/>
    </location>
</feature>
<accession>A0A9P0HF94</accession>
<dbReference type="EMBL" id="OV725080">
    <property type="protein sequence ID" value="CAH1400777.1"/>
    <property type="molecule type" value="Genomic_DNA"/>
</dbReference>
<feature type="region of interest" description="Disordered" evidence="1">
    <location>
        <begin position="51"/>
        <end position="84"/>
    </location>
</feature>
<protein>
    <recommendedName>
        <fullName evidence="5">Neuropeptide</fullName>
    </recommendedName>
</protein>
<evidence type="ECO:0000313" key="3">
    <source>
        <dbReference type="EMBL" id="CAH1400777.1"/>
    </source>
</evidence>
<dbReference type="Proteomes" id="UP001152798">
    <property type="component" value="Chromosome 4"/>
</dbReference>
<gene>
    <name evidence="3" type="ORF">NEZAVI_LOCUS9947</name>
</gene>
<feature type="signal peptide" evidence="2">
    <location>
        <begin position="1"/>
        <end position="19"/>
    </location>
</feature>
<evidence type="ECO:0008006" key="5">
    <source>
        <dbReference type="Google" id="ProtNLM"/>
    </source>
</evidence>
<keyword evidence="4" id="KW-1185">Reference proteome</keyword>